<proteinExistence type="predicted"/>
<keyword evidence="3" id="KW-1185">Reference proteome</keyword>
<evidence type="ECO:0000313" key="3">
    <source>
        <dbReference type="Proteomes" id="UP000011138"/>
    </source>
</evidence>
<protein>
    <submittedName>
        <fullName evidence="2">Uncharacterized protein</fullName>
    </submittedName>
</protein>
<evidence type="ECO:0000256" key="1">
    <source>
        <dbReference type="SAM" id="Coils"/>
    </source>
</evidence>
<dbReference type="RefSeq" id="YP_007379133.1">
    <property type="nucleotide sequence ID" value="NC_020159.1"/>
</dbReference>
<name>L7TIV5_9CAUD</name>
<sequence length="54" mass="6436">MSDDLDSQIREIERRIEAEIERNQQVLDEVGEFDPRSIRARQAEQFFRGERVDG</sequence>
<keyword evidence="1" id="KW-0175">Coiled coil</keyword>
<dbReference type="GeneID" id="14477192"/>
<accession>L7TIV5</accession>
<reference evidence="2 3" key="1">
    <citation type="journal article" date="2013" name="J. Virol.">
        <title>Insights into head-tailed viruses infecting extremely halophilic archaea.</title>
        <authorList>
            <person name="Pietila M.K."/>
            <person name="Laurinmaki P."/>
            <person name="Russell D.A."/>
            <person name="Ko C.C."/>
            <person name="Jacobs-Sera D."/>
            <person name="Butcher S.J."/>
            <person name="Bamford D.H."/>
            <person name="Hendrix R.W."/>
        </authorList>
    </citation>
    <scope>NUCLEOTIDE SEQUENCE [LARGE SCALE GENOMIC DNA]</scope>
</reference>
<evidence type="ECO:0000313" key="2">
    <source>
        <dbReference type="EMBL" id="AGC34323.1"/>
    </source>
</evidence>
<dbReference type="Proteomes" id="UP000011138">
    <property type="component" value="Segment"/>
</dbReference>
<feature type="coiled-coil region" evidence="1">
    <location>
        <begin position="2"/>
        <end position="29"/>
    </location>
</feature>
<dbReference type="EMBL" id="KC117376">
    <property type="protein sequence ID" value="AGC34323.1"/>
    <property type="molecule type" value="Genomic_DNA"/>
</dbReference>
<organism evidence="2 3">
    <name type="scientific">Halorubrum sodomense tailed virus 2</name>
    <dbReference type="NCBI Taxonomy" id="1262527"/>
    <lineage>
        <taxon>Viruses</taxon>
        <taxon>Duplodnaviria</taxon>
        <taxon>Heunggongvirae</taxon>
        <taxon>Uroviricota</taxon>
        <taxon>Caudoviricetes</taxon>
        <taxon>Thumleimavirales</taxon>
        <taxon>Hafunaviridae</taxon>
        <taxon>Mincapvirus</taxon>
        <taxon>Mincapvirus eilatense</taxon>
        <taxon>Mincapvirus HSTV2</taxon>
    </lineage>
</organism>
<gene>
    <name evidence="2" type="primary">54</name>
    <name evidence="2" type="ORF">HSTV2_54</name>
</gene>
<dbReference type="KEGG" id="vg:14477192"/>